<proteinExistence type="predicted"/>
<keyword evidence="2" id="KW-1185">Reference proteome</keyword>
<evidence type="ECO:0000313" key="1">
    <source>
        <dbReference type="EMBL" id="GIQ82235.1"/>
    </source>
</evidence>
<dbReference type="InterPro" id="IPR016024">
    <property type="entry name" value="ARM-type_fold"/>
</dbReference>
<gene>
    <name evidence="1" type="ORF">KIPB_003335</name>
</gene>
<name>A0A9K3CTQ4_9EUKA</name>
<comment type="caution">
    <text evidence="1">The sequence shown here is derived from an EMBL/GenBank/DDBJ whole genome shotgun (WGS) entry which is preliminary data.</text>
</comment>
<accession>A0A9K3CTQ4</accession>
<organism evidence="1 2">
    <name type="scientific">Kipferlia bialata</name>
    <dbReference type="NCBI Taxonomy" id="797122"/>
    <lineage>
        <taxon>Eukaryota</taxon>
        <taxon>Metamonada</taxon>
        <taxon>Carpediemonas-like organisms</taxon>
        <taxon>Kipferlia</taxon>
    </lineage>
</organism>
<evidence type="ECO:0000313" key="2">
    <source>
        <dbReference type="Proteomes" id="UP000265618"/>
    </source>
</evidence>
<dbReference type="EMBL" id="BDIP01000631">
    <property type="protein sequence ID" value="GIQ82235.1"/>
    <property type="molecule type" value="Genomic_DNA"/>
</dbReference>
<dbReference type="Proteomes" id="UP000265618">
    <property type="component" value="Unassembled WGS sequence"/>
</dbReference>
<dbReference type="AlphaFoldDB" id="A0A9K3CTQ4"/>
<reference evidence="1 2" key="1">
    <citation type="journal article" date="2018" name="PLoS ONE">
        <title>The draft genome of Kipferlia bialata reveals reductive genome evolution in fornicate parasites.</title>
        <authorList>
            <person name="Tanifuji G."/>
            <person name="Takabayashi S."/>
            <person name="Kume K."/>
            <person name="Takagi M."/>
            <person name="Nakayama T."/>
            <person name="Kamikawa R."/>
            <person name="Inagaki Y."/>
            <person name="Hashimoto T."/>
        </authorList>
    </citation>
    <scope>NUCLEOTIDE SEQUENCE [LARGE SCALE GENOMIC DNA]</scope>
    <source>
        <strain evidence="1">NY0173</strain>
    </source>
</reference>
<protein>
    <submittedName>
        <fullName evidence="1">Uncharacterized protein</fullName>
    </submittedName>
</protein>
<sequence length="816" mass="84511">MPSLPTLVGLLTRYTSGVFDPSVELTLRQYVQSDPAATETLFQAFMAEECPIQARNAAGAILLGVEMGTLSSSILAGVLSGCCGMLATHGNPSQPPSPLLPVLTSLIGAILAVTPGTLRRQVLAELVGGSLSVSTHPSSVQCLLRGRERGMAMGAEPLQQCVGLCLQTLSQGLEAGSPDVTTLHSLLVLSLLDDIPCAAEGVIASILSAAGTILQQYLAMPRAAHTQARTLIVYAPQYDETVCACVACLEFILTHHYGTVPSHLCESAVALLFSALQQIPGASASPQGSPLSMAVSERVLVGWVAILDGEVPVGGDRERDSLCETLIRCLSAHLPPVDLSLPSPYDPYGGDADLGVEDGELAPSVLLTLASLSPLPPAPVSRALSLSPSNESLAQSGLLAMCASPEDLPSELISSALALCLSPSPLLSLSATLLASYVPNEAAATPGLLNHMVSVLSRGEGLSPTHTATVCDTLGEVLPRVGVDMAQAQSLVHSVSGVFGHLPHPPALSLFACLQAVAMCLSDVGEPALPLLVEIMSLAASRIEREAETRHGLETVRVCLEGFEEDTLSAVAPALSCLVPSLSSFLSSHTEAVLGSLATTSLSAYGDLDEVVAAVEVVGEVARLNAPLVDPLLQSVVPLCNLMHPSLSMACFGVIGEYAGHQAVPAASASASVSGCMESVRIAVFMQTCACNNALWSVVRCLARGVVPEDVGTILTVGIDRMLSCPHQFGQVSPEEQMFVVLVLLGIARGVPEALNGYRGCAEALYSRLGGVEDPDDMALCLQGLECMVSGQARGIAVGCEQEYASRAKAMVEGGM</sequence>
<dbReference type="SUPFAM" id="SSF48371">
    <property type="entry name" value="ARM repeat"/>
    <property type="match status" value="1"/>
</dbReference>